<dbReference type="GeneID" id="90532941"/>
<keyword evidence="2" id="KW-1185">Reference proteome</keyword>
<dbReference type="Proteomes" id="UP001524473">
    <property type="component" value="Unassembled WGS sequence"/>
</dbReference>
<name>A0ABT1RVC3_9FIRM</name>
<gene>
    <name evidence="1" type="ORF">NE695_01685</name>
</gene>
<sequence>MPFIDVKLSCSLTKVQETALKAELGRAISLIPGKSESSLMIQFSDCCRLWFGGENEGPFAFVNVMVLGSADRKFYSDFTDQVIAVFKKELQIKRIYVKFEEVPNWFWD</sequence>
<organism evidence="1 2">
    <name type="scientific">Neglectibacter timonensis</name>
    <dbReference type="NCBI Taxonomy" id="1776382"/>
    <lineage>
        <taxon>Bacteria</taxon>
        <taxon>Bacillati</taxon>
        <taxon>Bacillota</taxon>
        <taxon>Clostridia</taxon>
        <taxon>Eubacteriales</taxon>
        <taxon>Oscillospiraceae</taxon>
        <taxon>Neglectibacter</taxon>
    </lineage>
</organism>
<accession>A0ABT1RVC3</accession>
<dbReference type="Gene3D" id="3.30.429.10">
    <property type="entry name" value="Macrophage Migration Inhibitory Factor"/>
    <property type="match status" value="1"/>
</dbReference>
<protein>
    <recommendedName>
        <fullName evidence="3">Macrophage migration inhibitory factor (MIF)</fullName>
    </recommendedName>
</protein>
<comment type="caution">
    <text evidence="1">The sequence shown here is derived from an EMBL/GenBank/DDBJ whole genome shotgun (WGS) entry which is preliminary data.</text>
</comment>
<evidence type="ECO:0000313" key="1">
    <source>
        <dbReference type="EMBL" id="MCQ4838622.1"/>
    </source>
</evidence>
<evidence type="ECO:0008006" key="3">
    <source>
        <dbReference type="Google" id="ProtNLM"/>
    </source>
</evidence>
<dbReference type="RefSeq" id="WP_066865444.1">
    <property type="nucleotide sequence ID" value="NZ_CABKVV010000014.1"/>
</dbReference>
<reference evidence="1 2" key="1">
    <citation type="submission" date="2022-06" db="EMBL/GenBank/DDBJ databases">
        <title>Isolation of gut microbiota from human fecal samples.</title>
        <authorList>
            <person name="Pamer E.G."/>
            <person name="Barat B."/>
            <person name="Waligurski E."/>
            <person name="Medina S."/>
            <person name="Paddock L."/>
            <person name="Mostad J."/>
        </authorList>
    </citation>
    <scope>NUCLEOTIDE SEQUENCE [LARGE SCALE GENOMIC DNA]</scope>
    <source>
        <strain evidence="1 2">DFI.9.73</strain>
    </source>
</reference>
<dbReference type="EMBL" id="JANFZH010000002">
    <property type="protein sequence ID" value="MCQ4838622.1"/>
    <property type="molecule type" value="Genomic_DNA"/>
</dbReference>
<proteinExistence type="predicted"/>
<evidence type="ECO:0000313" key="2">
    <source>
        <dbReference type="Proteomes" id="UP001524473"/>
    </source>
</evidence>
<dbReference type="SUPFAM" id="SSF55331">
    <property type="entry name" value="Tautomerase/MIF"/>
    <property type="match status" value="1"/>
</dbReference>
<dbReference type="InterPro" id="IPR014347">
    <property type="entry name" value="Tautomerase/MIF_sf"/>
</dbReference>